<evidence type="ECO:0000256" key="4">
    <source>
        <dbReference type="ARBA" id="ARBA00023242"/>
    </source>
</evidence>
<feature type="region of interest" description="Disordered" evidence="7">
    <location>
        <begin position="247"/>
        <end position="399"/>
    </location>
</feature>
<proteinExistence type="inferred from homology"/>
<evidence type="ECO:0000259" key="8">
    <source>
        <dbReference type="Pfam" id="PF07962"/>
    </source>
</evidence>
<organism evidence="9 10">
    <name type="scientific">Phanerochaete sordida</name>
    <dbReference type="NCBI Taxonomy" id="48140"/>
    <lineage>
        <taxon>Eukaryota</taxon>
        <taxon>Fungi</taxon>
        <taxon>Dikarya</taxon>
        <taxon>Basidiomycota</taxon>
        <taxon>Agaricomycotina</taxon>
        <taxon>Agaricomycetes</taxon>
        <taxon>Polyporales</taxon>
        <taxon>Phanerochaetaceae</taxon>
        <taxon>Phanerochaete</taxon>
    </lineage>
</organism>
<gene>
    <name evidence="9" type="ORF">PsYK624_032480</name>
</gene>
<dbReference type="GO" id="GO:0000076">
    <property type="term" value="P:DNA replication checkpoint signaling"/>
    <property type="evidence" value="ECO:0007669"/>
    <property type="project" value="UniProtKB-UniRule"/>
</dbReference>
<accession>A0A9P3G3X3</accession>
<feature type="compositionally biased region" description="Low complexity" evidence="7">
    <location>
        <begin position="329"/>
        <end position="353"/>
    </location>
</feature>
<dbReference type="InterPro" id="IPR012923">
    <property type="entry name" value="Csm3"/>
</dbReference>
<feature type="region of interest" description="Disordered" evidence="7">
    <location>
        <begin position="1"/>
        <end position="153"/>
    </location>
</feature>
<dbReference type="EMBL" id="BPQB01000005">
    <property type="protein sequence ID" value="GJE87165.1"/>
    <property type="molecule type" value="Genomic_DNA"/>
</dbReference>
<keyword evidence="5 6" id="KW-0131">Cell cycle</keyword>
<protein>
    <recommendedName>
        <fullName evidence="6">Chromosome segregation in meiosis protein</fullName>
    </recommendedName>
</protein>
<feature type="region of interest" description="Disordered" evidence="7">
    <location>
        <begin position="414"/>
        <end position="471"/>
    </location>
</feature>
<dbReference type="GO" id="GO:0031298">
    <property type="term" value="C:replication fork protection complex"/>
    <property type="evidence" value="ECO:0007669"/>
    <property type="project" value="TreeGrafter"/>
</dbReference>
<dbReference type="Pfam" id="PF07962">
    <property type="entry name" value="Swi3"/>
    <property type="match status" value="1"/>
</dbReference>
<evidence type="ECO:0000256" key="6">
    <source>
        <dbReference type="RuleBase" id="RU366049"/>
    </source>
</evidence>
<dbReference type="OrthoDB" id="437078at2759"/>
<evidence type="ECO:0000256" key="1">
    <source>
        <dbReference type="ARBA" id="ARBA00004123"/>
    </source>
</evidence>
<dbReference type="PANTHER" id="PTHR13220">
    <property type="entry name" value="TIMELESS INTERACTING-RELATED"/>
    <property type="match status" value="1"/>
</dbReference>
<dbReference type="GO" id="GO:0031297">
    <property type="term" value="P:replication fork processing"/>
    <property type="evidence" value="ECO:0007669"/>
    <property type="project" value="UniProtKB-UniRule"/>
</dbReference>
<comment type="subcellular location">
    <subcellularLocation>
        <location evidence="1 6">Nucleus</location>
    </subcellularLocation>
</comment>
<evidence type="ECO:0000256" key="3">
    <source>
        <dbReference type="ARBA" id="ARBA00022763"/>
    </source>
</evidence>
<feature type="compositionally biased region" description="Basic and acidic residues" evidence="7">
    <location>
        <begin position="100"/>
        <end position="110"/>
    </location>
</feature>
<dbReference type="Proteomes" id="UP000703269">
    <property type="component" value="Unassembled WGS sequence"/>
</dbReference>
<feature type="compositionally biased region" description="Low complexity" evidence="7">
    <location>
        <begin position="292"/>
        <end position="304"/>
    </location>
</feature>
<feature type="compositionally biased region" description="Basic and acidic residues" evidence="7">
    <location>
        <begin position="318"/>
        <end position="328"/>
    </location>
</feature>
<dbReference type="PANTHER" id="PTHR13220:SF11">
    <property type="entry name" value="TIMELESS-INTERACTING PROTEIN"/>
    <property type="match status" value="1"/>
</dbReference>
<sequence>MDLDDIWDEPLTQSPPRSAPAGDAATPPPRSPAKRRRTNLFLASDSEGENDASANQPTYRARTPKKAVPDIDALFDDIDADVGGEDDDGLGELAPALDLDQLRRQAEARHARGPPLTPHEILPSSSPTRELEDDAEGGAGAGGKKKDGDGLEGNKKRKIAKLDDARLLGSNGFPALIKQAKGFKPRGKGHEVSDLNRLLQMYQFWTHKMFPKADFHDSVQRVEKLCHSKRMHSALGVWRDEYHGLLNGRKPEELNSDDESGSDKNDEDDEPQTQQRGPSSDAEVPGPEEARSSSPALRPPSSASEFTPAPDDDFDVDAILREEAEARKAAAASKSTPSGAAVTSASTQAASQARPPVGMDDDDDQAMWDELHAFEEDTFPPAKPSNPPASTRTADEDMDMDMDEDVWDVVREMEQEQAAAVQPKPSTAPALPAVPAPSEADTSSASVAEARAEQPGHPAATNDEGWDEMYE</sequence>
<name>A0A9P3G3X3_9APHY</name>
<keyword evidence="10" id="KW-1185">Reference proteome</keyword>
<reference evidence="9 10" key="1">
    <citation type="submission" date="2021-08" db="EMBL/GenBank/DDBJ databases">
        <title>Draft Genome Sequence of Phanerochaete sordida strain YK-624.</title>
        <authorList>
            <person name="Mori T."/>
            <person name="Dohra H."/>
            <person name="Suzuki T."/>
            <person name="Kawagishi H."/>
            <person name="Hirai H."/>
        </authorList>
    </citation>
    <scope>NUCLEOTIDE SEQUENCE [LARGE SCALE GENOMIC DNA]</scope>
    <source>
        <strain evidence="9 10">YK-624</strain>
    </source>
</reference>
<keyword evidence="3 6" id="KW-0227">DNA damage</keyword>
<evidence type="ECO:0000256" key="2">
    <source>
        <dbReference type="ARBA" id="ARBA00006075"/>
    </source>
</evidence>
<dbReference type="InterPro" id="IPR040038">
    <property type="entry name" value="TIPIN/Csm3/Swi3"/>
</dbReference>
<feature type="compositionally biased region" description="Acidic residues" evidence="7">
    <location>
        <begin position="73"/>
        <end position="90"/>
    </location>
</feature>
<dbReference type="GO" id="GO:0003677">
    <property type="term" value="F:DNA binding"/>
    <property type="evidence" value="ECO:0007669"/>
    <property type="project" value="TreeGrafter"/>
</dbReference>
<feature type="domain" description="Chromosome segregation in meiosis protein 3" evidence="8">
    <location>
        <begin position="161"/>
        <end position="242"/>
    </location>
</feature>
<comment type="caution">
    <text evidence="9">The sequence shown here is derived from an EMBL/GenBank/DDBJ whole genome shotgun (WGS) entry which is preliminary data.</text>
</comment>
<evidence type="ECO:0000313" key="10">
    <source>
        <dbReference type="Proteomes" id="UP000703269"/>
    </source>
</evidence>
<evidence type="ECO:0000313" key="9">
    <source>
        <dbReference type="EMBL" id="GJE87165.1"/>
    </source>
</evidence>
<keyword evidence="4 6" id="KW-0539">Nucleus</keyword>
<comment type="function">
    <text evidence="6">Plays an important role in the control of DNA replication and the maintenance of replication fork stability.</text>
</comment>
<dbReference type="GO" id="GO:0006974">
    <property type="term" value="P:DNA damage response"/>
    <property type="evidence" value="ECO:0007669"/>
    <property type="project" value="UniProtKB-KW"/>
</dbReference>
<evidence type="ECO:0000256" key="7">
    <source>
        <dbReference type="SAM" id="MobiDB-lite"/>
    </source>
</evidence>
<dbReference type="AlphaFoldDB" id="A0A9P3G3X3"/>
<feature type="compositionally biased region" description="Basic and acidic residues" evidence="7">
    <location>
        <begin position="144"/>
        <end position="153"/>
    </location>
</feature>
<feature type="compositionally biased region" description="Acidic residues" evidence="7">
    <location>
        <begin position="254"/>
        <end position="271"/>
    </location>
</feature>
<evidence type="ECO:0000256" key="5">
    <source>
        <dbReference type="ARBA" id="ARBA00023306"/>
    </source>
</evidence>
<dbReference type="GO" id="GO:0043111">
    <property type="term" value="P:replication fork arrest"/>
    <property type="evidence" value="ECO:0007669"/>
    <property type="project" value="TreeGrafter"/>
</dbReference>
<comment type="similarity">
    <text evidence="2 6">Belongs to the CSM3 family.</text>
</comment>